<evidence type="ECO:0000256" key="8">
    <source>
        <dbReference type="ARBA" id="ARBA00023140"/>
    </source>
</evidence>
<gene>
    <name evidence="12" type="ORF">BDFB_002977</name>
</gene>
<dbReference type="Gene3D" id="1.50.40.10">
    <property type="entry name" value="Mitochondrial carrier domain"/>
    <property type="match status" value="1"/>
</dbReference>
<dbReference type="PROSITE" id="PS50920">
    <property type="entry name" value="SOLCAR"/>
    <property type="match status" value="3"/>
</dbReference>
<comment type="caution">
    <text evidence="12">The sequence shown here is derived from an EMBL/GenBank/DDBJ whole genome shotgun (WGS) entry which is preliminary data.</text>
</comment>
<dbReference type="AlphaFoldDB" id="A0A482W1L1"/>
<evidence type="ECO:0000256" key="2">
    <source>
        <dbReference type="ARBA" id="ARBA00006375"/>
    </source>
</evidence>
<dbReference type="InterPro" id="IPR023395">
    <property type="entry name" value="MCP_dom_sf"/>
</dbReference>
<keyword evidence="3 10" id="KW-0813">Transport</keyword>
<evidence type="ECO:0000256" key="4">
    <source>
        <dbReference type="ARBA" id="ARBA00022692"/>
    </source>
</evidence>
<keyword evidence="13" id="KW-1185">Reference proteome</keyword>
<dbReference type="GO" id="GO:0015228">
    <property type="term" value="F:coenzyme A transmembrane transporter activity"/>
    <property type="evidence" value="ECO:0007669"/>
    <property type="project" value="TreeGrafter"/>
</dbReference>
<dbReference type="GO" id="GO:0044610">
    <property type="term" value="F:FMN transmembrane transporter activity"/>
    <property type="evidence" value="ECO:0007669"/>
    <property type="project" value="TreeGrafter"/>
</dbReference>
<sequence>MSKKSIFTYETLVHATAGAAGSIVAMSVMYPLDNWFIVVVEDSTVSGKTPLEALFYILKKEGIEGLYRGVKPALTTLGVSNFIYFYAFHGLKSLKLSGCRNPTQTDLILSIIAGVVNVITTNPLWVVNSRLKISKELYFSGLLDGIIHIANTEGIKALWSSLGPSLLLVSNPAINFTVYEALKRRTSSKSALAYFIMGAISKAISTITTYPLQVAQTRQRYNRDARMNTAALLLNMVKKNGPSALYQGLEAKLLQTILSSALMFMTYEKIAQFVFTLLMNNKKLTSP</sequence>
<accession>A0A482W1L1</accession>
<evidence type="ECO:0000256" key="3">
    <source>
        <dbReference type="ARBA" id="ARBA00022448"/>
    </source>
</evidence>
<evidence type="ECO:0000256" key="6">
    <source>
        <dbReference type="ARBA" id="ARBA00022989"/>
    </source>
</evidence>
<feature type="repeat" description="Solcar" evidence="9">
    <location>
        <begin position="189"/>
        <end position="273"/>
    </location>
</feature>
<dbReference type="GO" id="GO:0005347">
    <property type="term" value="F:ATP transmembrane transporter activity"/>
    <property type="evidence" value="ECO:0007669"/>
    <property type="project" value="TreeGrafter"/>
</dbReference>
<dbReference type="GO" id="GO:0080122">
    <property type="term" value="F:AMP transmembrane transporter activity"/>
    <property type="evidence" value="ECO:0007669"/>
    <property type="project" value="TreeGrafter"/>
</dbReference>
<keyword evidence="6 11" id="KW-1133">Transmembrane helix</keyword>
<evidence type="ECO:0000256" key="10">
    <source>
        <dbReference type="RuleBase" id="RU000488"/>
    </source>
</evidence>
<evidence type="ECO:0000313" key="12">
    <source>
        <dbReference type="EMBL" id="RZC38980.1"/>
    </source>
</evidence>
<comment type="similarity">
    <text evidence="2 10">Belongs to the mitochondrial carrier (TC 2.A.29) family.</text>
</comment>
<keyword evidence="5" id="KW-0677">Repeat</keyword>
<dbReference type="STRING" id="1661398.A0A482W1L1"/>
<organism evidence="12 13">
    <name type="scientific">Asbolus verrucosus</name>
    <name type="common">Desert ironclad beetle</name>
    <dbReference type="NCBI Taxonomy" id="1661398"/>
    <lineage>
        <taxon>Eukaryota</taxon>
        <taxon>Metazoa</taxon>
        <taxon>Ecdysozoa</taxon>
        <taxon>Arthropoda</taxon>
        <taxon>Hexapoda</taxon>
        <taxon>Insecta</taxon>
        <taxon>Pterygota</taxon>
        <taxon>Neoptera</taxon>
        <taxon>Endopterygota</taxon>
        <taxon>Coleoptera</taxon>
        <taxon>Polyphaga</taxon>
        <taxon>Cucujiformia</taxon>
        <taxon>Tenebrionidae</taxon>
        <taxon>Pimeliinae</taxon>
        <taxon>Asbolus</taxon>
    </lineage>
</organism>
<reference evidence="12 13" key="1">
    <citation type="submission" date="2017-03" db="EMBL/GenBank/DDBJ databases">
        <title>Genome of the blue death feigning beetle - Asbolus verrucosus.</title>
        <authorList>
            <person name="Rider S.D."/>
        </authorList>
    </citation>
    <scope>NUCLEOTIDE SEQUENCE [LARGE SCALE GENOMIC DNA]</scope>
    <source>
        <strain evidence="12">Butters</strain>
        <tissue evidence="12">Head and leg muscle</tissue>
    </source>
</reference>
<dbReference type="EMBL" id="QDEB01038309">
    <property type="protein sequence ID" value="RZC38980.1"/>
    <property type="molecule type" value="Genomic_DNA"/>
</dbReference>
<feature type="repeat" description="Solcar" evidence="9">
    <location>
        <begin position="101"/>
        <end position="185"/>
    </location>
</feature>
<keyword evidence="8" id="KW-0576">Peroxisome</keyword>
<evidence type="ECO:0000256" key="11">
    <source>
        <dbReference type="SAM" id="Phobius"/>
    </source>
</evidence>
<feature type="transmembrane region" description="Helical" evidence="11">
    <location>
        <begin position="70"/>
        <end position="87"/>
    </location>
</feature>
<keyword evidence="7 9" id="KW-0472">Membrane</keyword>
<protein>
    <submittedName>
        <fullName evidence="12">Peroxisomal membrane protein PMP34</fullName>
    </submittedName>
</protein>
<dbReference type="GO" id="GO:0015217">
    <property type="term" value="F:ADP transmembrane transporter activity"/>
    <property type="evidence" value="ECO:0007669"/>
    <property type="project" value="TreeGrafter"/>
</dbReference>
<feature type="transmembrane region" description="Helical" evidence="11">
    <location>
        <begin position="107"/>
        <end position="127"/>
    </location>
</feature>
<dbReference type="GO" id="GO:0015230">
    <property type="term" value="F:FAD transmembrane transporter activity"/>
    <property type="evidence" value="ECO:0007669"/>
    <property type="project" value="TreeGrafter"/>
</dbReference>
<evidence type="ECO:0000313" key="13">
    <source>
        <dbReference type="Proteomes" id="UP000292052"/>
    </source>
</evidence>
<name>A0A482W1L1_ASBVE</name>
<dbReference type="Pfam" id="PF00153">
    <property type="entry name" value="Mito_carr"/>
    <property type="match status" value="3"/>
</dbReference>
<comment type="subcellular location">
    <subcellularLocation>
        <location evidence="1">Peroxisome membrane</location>
        <topology evidence="1">Multi-pass membrane protein</topology>
    </subcellularLocation>
</comment>
<dbReference type="GO" id="GO:0005778">
    <property type="term" value="C:peroxisomal membrane"/>
    <property type="evidence" value="ECO:0007669"/>
    <property type="project" value="UniProtKB-SubCell"/>
</dbReference>
<dbReference type="InterPro" id="IPR018108">
    <property type="entry name" value="MCP_transmembrane"/>
</dbReference>
<feature type="repeat" description="Solcar" evidence="9">
    <location>
        <begin position="9"/>
        <end position="94"/>
    </location>
</feature>
<proteinExistence type="inferred from homology"/>
<evidence type="ECO:0000256" key="1">
    <source>
        <dbReference type="ARBA" id="ARBA00004585"/>
    </source>
</evidence>
<evidence type="ECO:0000256" key="7">
    <source>
        <dbReference type="ARBA" id="ARBA00023136"/>
    </source>
</evidence>
<dbReference type="SUPFAM" id="SSF103506">
    <property type="entry name" value="Mitochondrial carrier"/>
    <property type="match status" value="1"/>
</dbReference>
<dbReference type="InterPro" id="IPR052217">
    <property type="entry name" value="Mito/Peroxisomal_Carrier"/>
</dbReference>
<dbReference type="PANTHER" id="PTHR45939">
    <property type="entry name" value="PEROXISOMAL MEMBRANE PROTEIN PMP34-RELATED"/>
    <property type="match status" value="1"/>
</dbReference>
<evidence type="ECO:0000256" key="9">
    <source>
        <dbReference type="PROSITE-ProRule" id="PRU00282"/>
    </source>
</evidence>
<dbReference type="GO" id="GO:0051724">
    <property type="term" value="F:NAD transmembrane transporter activity"/>
    <property type="evidence" value="ECO:0007669"/>
    <property type="project" value="TreeGrafter"/>
</dbReference>
<feature type="transmembrane region" description="Helical" evidence="11">
    <location>
        <begin position="191"/>
        <end position="212"/>
    </location>
</feature>
<dbReference type="OrthoDB" id="10266426at2759"/>
<evidence type="ECO:0000256" key="5">
    <source>
        <dbReference type="ARBA" id="ARBA00022737"/>
    </source>
</evidence>
<dbReference type="PANTHER" id="PTHR45939:SF5">
    <property type="entry name" value="PEROXISOMAL MEMBRANE PROTEIN PMP34"/>
    <property type="match status" value="1"/>
</dbReference>
<dbReference type="Proteomes" id="UP000292052">
    <property type="component" value="Unassembled WGS sequence"/>
</dbReference>
<keyword evidence="4 9" id="KW-0812">Transmembrane</keyword>